<dbReference type="PANTHER" id="PTHR45138">
    <property type="entry name" value="REGULATORY COMPONENTS OF SENSORY TRANSDUCTION SYSTEM"/>
    <property type="match status" value="1"/>
</dbReference>
<keyword evidence="3" id="KW-1133">Transmembrane helix</keyword>
<dbReference type="InterPro" id="IPR043128">
    <property type="entry name" value="Rev_trsase/Diguanyl_cyclase"/>
</dbReference>
<dbReference type="NCBIfam" id="TIGR00254">
    <property type="entry name" value="GGDEF"/>
    <property type="match status" value="1"/>
</dbReference>
<feature type="transmembrane region" description="Helical" evidence="3">
    <location>
        <begin position="12"/>
        <end position="33"/>
    </location>
</feature>
<evidence type="ECO:0000256" key="1">
    <source>
        <dbReference type="ARBA" id="ARBA00012528"/>
    </source>
</evidence>
<keyword evidence="3" id="KW-0472">Membrane</keyword>
<dbReference type="Pfam" id="PF00990">
    <property type="entry name" value="GGDEF"/>
    <property type="match status" value="1"/>
</dbReference>
<dbReference type="GO" id="GO:1902201">
    <property type="term" value="P:negative regulation of bacterial-type flagellum-dependent cell motility"/>
    <property type="evidence" value="ECO:0007669"/>
    <property type="project" value="TreeGrafter"/>
</dbReference>
<sequence>MSFSLLSHPSLKLLLPIIIVVSVITGMDGIIQLSSENKGFSYILPYIVLSIVLILSQPFNQGRVGMIAISMAIAYWIIQERLQVPLSQGTTRIEFTLIAFLLPISMMATFIFPERRIFSKYGAGYVGILLFMFFWCWIIVSHFAETDMNHIWETYLLAIPEISPLPILIVLYSIVMCGLSAIFVLTRSNSTDLASYTCLLYSSLTFALFSVDFISSTMFSIAGLLLLYYIISASHELAFIDQLTSIPGRRALESEMKHLGRRYTIAMLDVDHFKKFNDTYGHDTGDDVLKLVASIMAETGGNAKVYRYGGEEFTVLFKGKTAEQSLEYLEELREDIANYDLIIRDSSTRPKDKKEGQANRGKSNMTKVVNVTISIGVADNSEFKKPQEVIKASDTALYRAKDGGRNCVSL</sequence>
<dbReference type="PATRIC" id="fig|80852.17.peg.3156"/>
<evidence type="ECO:0000259" key="4">
    <source>
        <dbReference type="PROSITE" id="PS50887"/>
    </source>
</evidence>
<accession>A0A090I9M8</accession>
<dbReference type="InterPro" id="IPR000160">
    <property type="entry name" value="GGDEF_dom"/>
</dbReference>
<dbReference type="AlphaFoldDB" id="A0A090I9M8"/>
<organism evidence="5 6">
    <name type="scientific">Aliivibrio wodanis</name>
    <dbReference type="NCBI Taxonomy" id="80852"/>
    <lineage>
        <taxon>Bacteria</taxon>
        <taxon>Pseudomonadati</taxon>
        <taxon>Pseudomonadota</taxon>
        <taxon>Gammaproteobacteria</taxon>
        <taxon>Vibrionales</taxon>
        <taxon>Vibrionaceae</taxon>
        <taxon>Aliivibrio</taxon>
    </lineage>
</organism>
<dbReference type="Gene3D" id="3.30.70.270">
    <property type="match status" value="1"/>
</dbReference>
<dbReference type="SMART" id="SM00267">
    <property type="entry name" value="GGDEF"/>
    <property type="match status" value="1"/>
</dbReference>
<keyword evidence="3" id="KW-0812">Transmembrane</keyword>
<feature type="transmembrane region" description="Helical" evidence="3">
    <location>
        <begin position="39"/>
        <end position="55"/>
    </location>
</feature>
<feature type="domain" description="GGDEF" evidence="4">
    <location>
        <begin position="261"/>
        <end position="410"/>
    </location>
</feature>
<evidence type="ECO:0000256" key="2">
    <source>
        <dbReference type="ARBA" id="ARBA00034247"/>
    </source>
</evidence>
<name>A0A090I9M8_9GAMM</name>
<dbReference type="PROSITE" id="PS50887">
    <property type="entry name" value="GGDEF"/>
    <property type="match status" value="1"/>
</dbReference>
<dbReference type="GO" id="GO:0043709">
    <property type="term" value="P:cell adhesion involved in single-species biofilm formation"/>
    <property type="evidence" value="ECO:0007669"/>
    <property type="project" value="TreeGrafter"/>
</dbReference>
<protein>
    <recommendedName>
        <fullName evidence="1">diguanylate cyclase</fullName>
        <ecNumber evidence="1">2.7.7.65</ecNumber>
    </recommendedName>
</protein>
<feature type="transmembrane region" description="Helical" evidence="3">
    <location>
        <begin position="62"/>
        <end position="78"/>
    </location>
</feature>
<reference evidence="6" key="1">
    <citation type="submission" date="2014-09" db="EMBL/GenBank/DDBJ databases">
        <authorList>
            <person name="Hjerde E."/>
        </authorList>
    </citation>
    <scope>NUCLEOTIDE SEQUENCE [LARGE SCALE GENOMIC DNA]</scope>
    <source>
        <strain evidence="6">06/09/139</strain>
    </source>
</reference>
<dbReference type="STRING" id="80852.AWOD_II_0396"/>
<dbReference type="GO" id="GO:0005886">
    <property type="term" value="C:plasma membrane"/>
    <property type="evidence" value="ECO:0007669"/>
    <property type="project" value="TreeGrafter"/>
</dbReference>
<dbReference type="PANTHER" id="PTHR45138:SF9">
    <property type="entry name" value="DIGUANYLATE CYCLASE DGCM-RELATED"/>
    <property type="match status" value="1"/>
</dbReference>
<comment type="catalytic activity">
    <reaction evidence="2">
        <text>2 GTP = 3',3'-c-di-GMP + 2 diphosphate</text>
        <dbReference type="Rhea" id="RHEA:24898"/>
        <dbReference type="ChEBI" id="CHEBI:33019"/>
        <dbReference type="ChEBI" id="CHEBI:37565"/>
        <dbReference type="ChEBI" id="CHEBI:58805"/>
        <dbReference type="EC" id="2.7.7.65"/>
    </reaction>
</comment>
<dbReference type="InterPro" id="IPR050469">
    <property type="entry name" value="Diguanylate_Cyclase"/>
</dbReference>
<proteinExistence type="predicted"/>
<dbReference type="EC" id="2.7.7.65" evidence="1"/>
<dbReference type="HOGENOM" id="CLU_054734_1_0_6"/>
<feature type="transmembrane region" description="Helical" evidence="3">
    <location>
        <begin position="93"/>
        <end position="112"/>
    </location>
</feature>
<evidence type="ECO:0000313" key="6">
    <source>
        <dbReference type="Proteomes" id="UP000032427"/>
    </source>
</evidence>
<evidence type="ECO:0000313" key="5">
    <source>
        <dbReference type="EMBL" id="CED57042.1"/>
    </source>
</evidence>
<dbReference type="KEGG" id="awd:AWOD_II_0396"/>
<keyword evidence="6" id="KW-1185">Reference proteome</keyword>
<gene>
    <name evidence="5" type="ORF">AWOD_II_0396</name>
</gene>
<dbReference type="EMBL" id="LN554847">
    <property type="protein sequence ID" value="CED57042.1"/>
    <property type="molecule type" value="Genomic_DNA"/>
</dbReference>
<feature type="transmembrane region" description="Helical" evidence="3">
    <location>
        <begin position="198"/>
        <end position="231"/>
    </location>
</feature>
<feature type="transmembrane region" description="Helical" evidence="3">
    <location>
        <begin position="124"/>
        <end position="144"/>
    </location>
</feature>
<evidence type="ECO:0000256" key="3">
    <source>
        <dbReference type="SAM" id="Phobius"/>
    </source>
</evidence>
<dbReference type="SUPFAM" id="SSF55073">
    <property type="entry name" value="Nucleotide cyclase"/>
    <property type="match status" value="1"/>
</dbReference>
<feature type="transmembrane region" description="Helical" evidence="3">
    <location>
        <begin position="164"/>
        <end position="186"/>
    </location>
</feature>
<dbReference type="CDD" id="cd01949">
    <property type="entry name" value="GGDEF"/>
    <property type="match status" value="1"/>
</dbReference>
<dbReference type="InterPro" id="IPR029787">
    <property type="entry name" value="Nucleotide_cyclase"/>
</dbReference>
<dbReference type="GO" id="GO:0052621">
    <property type="term" value="F:diguanylate cyclase activity"/>
    <property type="evidence" value="ECO:0007669"/>
    <property type="project" value="UniProtKB-EC"/>
</dbReference>
<dbReference type="Proteomes" id="UP000032427">
    <property type="component" value="Chromosome 2"/>
</dbReference>